<evidence type="ECO:0000256" key="1">
    <source>
        <dbReference type="SAM" id="MobiDB-lite"/>
    </source>
</evidence>
<evidence type="ECO:0000259" key="3">
    <source>
        <dbReference type="Pfam" id="PF05170"/>
    </source>
</evidence>
<feature type="domain" description="AsmA" evidence="3">
    <location>
        <begin position="504"/>
        <end position="660"/>
    </location>
</feature>
<dbReference type="InterPro" id="IPR007844">
    <property type="entry name" value="AsmA"/>
</dbReference>
<dbReference type="Proteomes" id="UP000057158">
    <property type="component" value="Chromosome"/>
</dbReference>
<proteinExistence type="predicted"/>
<dbReference type="Pfam" id="PF05170">
    <property type="entry name" value="AsmA"/>
    <property type="match status" value="1"/>
</dbReference>
<gene>
    <name evidence="4" type="ORF">DSOUD_1735</name>
</gene>
<dbReference type="Pfam" id="PF05359">
    <property type="entry name" value="DUF748"/>
    <property type="match status" value="1"/>
</dbReference>
<keyword evidence="2" id="KW-0472">Membrane</keyword>
<feature type="transmembrane region" description="Helical" evidence="2">
    <location>
        <begin position="7"/>
        <end position="30"/>
    </location>
</feature>
<dbReference type="STRING" id="1603606.DSOUD_1735"/>
<evidence type="ECO:0000313" key="4">
    <source>
        <dbReference type="EMBL" id="ALC16513.1"/>
    </source>
</evidence>
<feature type="compositionally biased region" description="Basic and acidic residues" evidence="1">
    <location>
        <begin position="775"/>
        <end position="785"/>
    </location>
</feature>
<dbReference type="GO" id="GO:0005886">
    <property type="term" value="C:plasma membrane"/>
    <property type="evidence" value="ECO:0007669"/>
    <property type="project" value="TreeGrafter"/>
</dbReference>
<dbReference type="PANTHER" id="PTHR30441:SF8">
    <property type="entry name" value="DUF748 DOMAIN-CONTAINING PROTEIN"/>
    <property type="match status" value="1"/>
</dbReference>
<keyword evidence="2" id="KW-1133">Transmembrane helix</keyword>
<protein>
    <recommendedName>
        <fullName evidence="3">AsmA domain-containing protein</fullName>
    </recommendedName>
</protein>
<keyword evidence="5" id="KW-1185">Reference proteome</keyword>
<dbReference type="AlphaFoldDB" id="A0A0M3QFR2"/>
<keyword evidence="2" id="KW-0812">Transmembrane</keyword>
<feature type="region of interest" description="Disordered" evidence="1">
    <location>
        <begin position="755"/>
        <end position="791"/>
    </location>
</feature>
<evidence type="ECO:0000313" key="5">
    <source>
        <dbReference type="Proteomes" id="UP000057158"/>
    </source>
</evidence>
<organism evidence="4 5">
    <name type="scientific">Desulfuromonas soudanensis</name>
    <dbReference type="NCBI Taxonomy" id="1603606"/>
    <lineage>
        <taxon>Bacteria</taxon>
        <taxon>Pseudomonadati</taxon>
        <taxon>Thermodesulfobacteriota</taxon>
        <taxon>Desulfuromonadia</taxon>
        <taxon>Desulfuromonadales</taxon>
        <taxon>Desulfuromonadaceae</taxon>
        <taxon>Desulfuromonas</taxon>
    </lineage>
</organism>
<dbReference type="KEGG" id="des:DSOUD_1735"/>
<dbReference type="OrthoDB" id="9766390at2"/>
<dbReference type="InterPro" id="IPR008023">
    <property type="entry name" value="DUF748"/>
</dbReference>
<dbReference type="EMBL" id="CP010802">
    <property type="protein sequence ID" value="ALC16513.1"/>
    <property type="molecule type" value="Genomic_DNA"/>
</dbReference>
<reference evidence="4 5" key="1">
    <citation type="submission" date="2015-07" db="EMBL/GenBank/DDBJ databases">
        <title>Isolation and Genomic Characterization of a Novel Halophilic Metal-Reducing Deltaproteobacterium from the Deep Subsurface.</title>
        <authorList>
            <person name="Badalamenti J.P."/>
            <person name="Summers Z.M."/>
            <person name="Gralnick J.A."/>
            <person name="Bond D.R."/>
        </authorList>
    </citation>
    <scope>NUCLEOTIDE SEQUENCE [LARGE SCALE GENOMIC DNA]</scope>
    <source>
        <strain evidence="4 5">WTL</strain>
    </source>
</reference>
<dbReference type="InterPro" id="IPR052894">
    <property type="entry name" value="AsmA-related"/>
</dbReference>
<dbReference type="RefSeq" id="WP_053550608.1">
    <property type="nucleotide sequence ID" value="NZ_CP010802.1"/>
</dbReference>
<accession>A0A0M3QFR2</accession>
<name>A0A0M3QFR2_9BACT</name>
<dbReference type="GO" id="GO:0090313">
    <property type="term" value="P:regulation of protein targeting to membrane"/>
    <property type="evidence" value="ECO:0007669"/>
    <property type="project" value="TreeGrafter"/>
</dbReference>
<dbReference type="PANTHER" id="PTHR30441">
    <property type="entry name" value="DUF748 DOMAIN-CONTAINING PROTEIN"/>
    <property type="match status" value="1"/>
</dbReference>
<sequence>MNRFIKISAIVAGAVVVLIVALIVLAQVLITPERVRETVLPLAEKALHRKVALGEIDVSLFSGISIQDIRVQEKAGEEDFVAADRIVLRYRIWPLFFLRVVVDEVRLEGPKIRIERLADGSFNFSDLTAPASAETPAPKEEPASENGKEISLLVARVVVSGGEILFFDHAAGAATPYRYQLSDLALEASDISLDRPFPFSVKVLLNGSVLTLDGEANVAEGSGKVKVNLAGLDVTAFAPYYRSAIPGDLEGLKLSLDVVAEKGAGKLSSKGSVVVKELDLILDAMKESPLRDARFNLDYALDVDLAAKTLTLGASRAVLNGIVAEFDGTVSAYDVKPLLDLNLALPGLDLRRTLAALPDNLVAAAKGMDPAGTVDAKVHLYGTLEDPGKLLKDGEVSLTDVAVSAGGMRPALSGRIHLSGDTLQTEKLQLKIGDNLLQVDLQGKNLFGDPVVLSSRITADKLLVDPLLGPPPTAAAEAAPATRDAAQAEELGPLAIPLRASGEVRVQQALYKGLVIDALALDWRLEKNVLTVEKLTGTLAGGTFTQNARVDLGKKGLVYTTALELKGVQADPLVTAFAPKSAGTLFGNLDLTARFDGRGTLAETVKKNLSGKGRFALAEARLTGSGIARGLSDYLQLEELRDVRFAKAEGEFTIEQGRVKVAADFGGSKLRLSPRGSAGLDGNLDLVLDTRLSPELTGKLDSHGKVSGYFKDAQGWGQVPLKLSGTVAAPRFTLDASAVKGQVKEKAREQLQKTLEKKLFKKGTPAEPGTPESQDPAKKALDDALKGLFGR</sequence>
<dbReference type="PATRIC" id="fig|1603606.3.peg.1890"/>
<evidence type="ECO:0000256" key="2">
    <source>
        <dbReference type="SAM" id="Phobius"/>
    </source>
</evidence>